<dbReference type="OrthoDB" id="312397at2157"/>
<feature type="transmembrane region" description="Helical" evidence="1">
    <location>
        <begin position="174"/>
        <end position="191"/>
    </location>
</feature>
<evidence type="ECO:0000256" key="1">
    <source>
        <dbReference type="SAM" id="Phobius"/>
    </source>
</evidence>
<dbReference type="KEGG" id="hmu:Hmuk_0869"/>
<keyword evidence="3" id="KW-1185">Reference proteome</keyword>
<evidence type="ECO:0000313" key="3">
    <source>
        <dbReference type="Proteomes" id="UP000001746"/>
    </source>
</evidence>
<feature type="transmembrane region" description="Helical" evidence="1">
    <location>
        <begin position="143"/>
        <end position="168"/>
    </location>
</feature>
<feature type="transmembrane region" description="Helical" evidence="1">
    <location>
        <begin position="33"/>
        <end position="51"/>
    </location>
</feature>
<dbReference type="EMBL" id="CP001688">
    <property type="protein sequence ID" value="ACV46999.1"/>
    <property type="molecule type" value="Genomic_DNA"/>
</dbReference>
<sequence length="260" mass="28176">MGGWASYANLIRVVAKRELLVYLRYPVDTGGLLLAYALIFGVIFLGGRALVGDGFDKSLDSIVVGFFLWTLSTIAFIDVGKAIWKESEWGTMERHFLTPLGFNVVLLTKALATLVFAGLVSTLMLLGMLVITGQQLQVDLLTIVPIVLLSVSSVFGIGFAVGGISVLYKKVDSWLALCNFALAGLVAVPTTGVDLLRLLPLAQGSAMLQAAMTDGYRLWDFDPVSLLLLLGTGLFYLVAGYAVFVWCQRRARRLAVLGDY</sequence>
<dbReference type="HOGENOM" id="CLU_078424_0_0_2"/>
<organism evidence="2 3">
    <name type="scientific">Halomicrobium mukohataei (strain ATCC 700874 / DSM 12286 / JCM 9738 / NCIMB 13541)</name>
    <name type="common">Haloarcula mukohataei</name>
    <dbReference type="NCBI Taxonomy" id="485914"/>
    <lineage>
        <taxon>Archaea</taxon>
        <taxon>Methanobacteriati</taxon>
        <taxon>Methanobacteriota</taxon>
        <taxon>Stenosarchaea group</taxon>
        <taxon>Halobacteria</taxon>
        <taxon>Halobacteriales</taxon>
        <taxon>Haloarculaceae</taxon>
        <taxon>Halomicrobium</taxon>
    </lineage>
</organism>
<dbReference type="Proteomes" id="UP000001746">
    <property type="component" value="Chromosome"/>
</dbReference>
<dbReference type="AlphaFoldDB" id="C7P0L7"/>
<dbReference type="eggNOG" id="arCOG01465">
    <property type="taxonomic scope" value="Archaea"/>
</dbReference>
<keyword evidence="1" id="KW-1133">Transmembrane helix</keyword>
<dbReference type="PANTHER" id="PTHR43229">
    <property type="entry name" value="NODULATION PROTEIN J"/>
    <property type="match status" value="1"/>
</dbReference>
<gene>
    <name evidence="2" type="ordered locus">Hmuk_0869</name>
</gene>
<feature type="transmembrane region" description="Helical" evidence="1">
    <location>
        <begin position="63"/>
        <end position="84"/>
    </location>
</feature>
<feature type="transmembrane region" description="Helical" evidence="1">
    <location>
        <begin position="104"/>
        <end position="131"/>
    </location>
</feature>
<feature type="transmembrane region" description="Helical" evidence="1">
    <location>
        <begin position="225"/>
        <end position="247"/>
    </location>
</feature>
<dbReference type="PANTHER" id="PTHR43229:SF6">
    <property type="entry name" value="ABC-TYPE MULTIDRUG TRANSPORT SYSTEM, PERMEASE COMPONENT"/>
    <property type="match status" value="1"/>
</dbReference>
<protein>
    <submittedName>
        <fullName evidence="2">ABC-2 type transporter</fullName>
    </submittedName>
</protein>
<evidence type="ECO:0000313" key="2">
    <source>
        <dbReference type="EMBL" id="ACV46999.1"/>
    </source>
</evidence>
<reference evidence="2 3" key="1">
    <citation type="journal article" date="2009" name="Stand. Genomic Sci.">
        <title>Complete genome sequence of Halomicrobium mukohataei type strain (arg-2).</title>
        <authorList>
            <person name="Tindall B.J."/>
            <person name="Schneider S."/>
            <person name="Lapidus A."/>
            <person name="Copeland A."/>
            <person name="Glavina Del Rio T."/>
            <person name="Nolan M."/>
            <person name="Lucas S."/>
            <person name="Chen F."/>
            <person name="Tice H."/>
            <person name="Cheng J.F."/>
            <person name="Saunders E."/>
            <person name="Bruce D."/>
            <person name="Goodwin L."/>
            <person name="Pitluck S."/>
            <person name="Mikhailova N."/>
            <person name="Pati A."/>
            <person name="Ivanova N."/>
            <person name="Mavrommatis K."/>
            <person name="Chen A."/>
            <person name="Palaniappan K."/>
            <person name="Chain P."/>
            <person name="Land M."/>
            <person name="Hauser L."/>
            <person name="Chang Y.J."/>
            <person name="Jeffries C.D."/>
            <person name="Brettin T."/>
            <person name="Han C."/>
            <person name="Rohde M."/>
            <person name="Goker M."/>
            <person name="Bristow J."/>
            <person name="Eisen J.A."/>
            <person name="Markowitz V."/>
            <person name="Hugenholtz P."/>
            <person name="Klenk H.P."/>
            <person name="Kyrpides N.C."/>
            <person name="Detter J.C."/>
        </authorList>
    </citation>
    <scope>NUCLEOTIDE SEQUENCE [LARGE SCALE GENOMIC DNA]</scope>
    <source>
        <strain evidence="3">ATCC 700874 / DSM 12286 / JCM 9738 / NCIMB 13541</strain>
    </source>
</reference>
<dbReference type="InterPro" id="IPR051784">
    <property type="entry name" value="Nod_factor_ABC_transporter"/>
</dbReference>
<accession>C7P0L7</accession>
<dbReference type="GeneID" id="8410384"/>
<dbReference type="STRING" id="485914.Hmuk_0869"/>
<name>C7P0L7_HALMD</name>
<keyword evidence="1" id="KW-0472">Membrane</keyword>
<proteinExistence type="predicted"/>
<keyword evidence="1" id="KW-0812">Transmembrane</keyword>
<dbReference type="RefSeq" id="WP_015761847.1">
    <property type="nucleotide sequence ID" value="NC_013202.1"/>
</dbReference>